<evidence type="ECO:0000313" key="1">
    <source>
        <dbReference type="EMBL" id="MFD1323152.1"/>
    </source>
</evidence>
<organism evidence="1 2">
    <name type="scientific">Micromonospora sonneratiae</name>
    <dbReference type="NCBI Taxonomy" id="1184706"/>
    <lineage>
        <taxon>Bacteria</taxon>
        <taxon>Bacillati</taxon>
        <taxon>Actinomycetota</taxon>
        <taxon>Actinomycetes</taxon>
        <taxon>Micromonosporales</taxon>
        <taxon>Micromonosporaceae</taxon>
        <taxon>Micromonospora</taxon>
    </lineage>
</organism>
<reference evidence="2" key="1">
    <citation type="journal article" date="2019" name="Int. J. Syst. Evol. Microbiol.">
        <title>The Global Catalogue of Microorganisms (GCM) 10K type strain sequencing project: providing services to taxonomists for standard genome sequencing and annotation.</title>
        <authorList>
            <consortium name="The Broad Institute Genomics Platform"/>
            <consortium name="The Broad Institute Genome Sequencing Center for Infectious Disease"/>
            <person name="Wu L."/>
            <person name="Ma J."/>
        </authorList>
    </citation>
    <scope>NUCLEOTIDE SEQUENCE [LARGE SCALE GENOMIC DNA]</scope>
    <source>
        <strain evidence="2">JCM 31037</strain>
    </source>
</reference>
<keyword evidence="2" id="KW-1185">Reference proteome</keyword>
<dbReference type="EMBL" id="JBHTMP010000028">
    <property type="protein sequence ID" value="MFD1323152.1"/>
    <property type="molecule type" value="Genomic_DNA"/>
</dbReference>
<dbReference type="Proteomes" id="UP001597260">
    <property type="component" value="Unassembled WGS sequence"/>
</dbReference>
<dbReference type="RefSeq" id="WP_377572303.1">
    <property type="nucleotide sequence ID" value="NZ_JBHTMP010000028.1"/>
</dbReference>
<accession>A0ABW3YF89</accession>
<proteinExistence type="predicted"/>
<sequence>MALLVEYRHNRTALLIYLGVLMAEAAEQLGQLNEHAVPDNLHERFLAWARVRT</sequence>
<name>A0ABW3YF89_9ACTN</name>
<protein>
    <submittedName>
        <fullName evidence="1">Uncharacterized protein</fullName>
    </submittedName>
</protein>
<comment type="caution">
    <text evidence="1">The sequence shown here is derived from an EMBL/GenBank/DDBJ whole genome shotgun (WGS) entry which is preliminary data.</text>
</comment>
<evidence type="ECO:0000313" key="2">
    <source>
        <dbReference type="Proteomes" id="UP001597260"/>
    </source>
</evidence>
<gene>
    <name evidence="1" type="ORF">ACFQ4H_18850</name>
</gene>